<sequence length="109" mass="12728">MLIFLEDFTLFAFIYLFCFLGAFSKDMIDTFSEKTTEVLIIKVLISSLAVAILLYGTSEYLLDRFSYRFFTTLCYTLGLVSFEVLVRYSSAASFLELLDEFGRWRKNEK</sequence>
<gene>
    <name evidence="2" type="ORF">SAMN05660472_02834</name>
</gene>
<evidence type="ECO:0000313" key="3">
    <source>
        <dbReference type="Proteomes" id="UP000198718"/>
    </source>
</evidence>
<evidence type="ECO:0000313" key="2">
    <source>
        <dbReference type="EMBL" id="SDL23116.1"/>
    </source>
</evidence>
<evidence type="ECO:0000256" key="1">
    <source>
        <dbReference type="SAM" id="Phobius"/>
    </source>
</evidence>
<dbReference type="EMBL" id="FNFP01000011">
    <property type="protein sequence ID" value="SDL23116.1"/>
    <property type="molecule type" value="Genomic_DNA"/>
</dbReference>
<dbReference type="AlphaFoldDB" id="A0A1G9IDC7"/>
<proteinExistence type="predicted"/>
<keyword evidence="1" id="KW-0472">Membrane</keyword>
<name>A0A1G9IDC7_9FIRM</name>
<feature type="transmembrane region" description="Helical" evidence="1">
    <location>
        <begin position="69"/>
        <end position="88"/>
    </location>
</feature>
<feature type="transmembrane region" description="Helical" evidence="1">
    <location>
        <begin position="40"/>
        <end position="57"/>
    </location>
</feature>
<protein>
    <submittedName>
        <fullName evidence="2">Uncharacterized protein</fullName>
    </submittedName>
</protein>
<reference evidence="2 3" key="1">
    <citation type="submission" date="2016-10" db="EMBL/GenBank/DDBJ databases">
        <authorList>
            <person name="de Groot N.N."/>
        </authorList>
    </citation>
    <scope>NUCLEOTIDE SEQUENCE [LARGE SCALE GENOMIC DNA]</scope>
    <source>
        <strain evidence="2 3">DSM 18346</strain>
    </source>
</reference>
<dbReference type="OrthoDB" id="1954812at2"/>
<dbReference type="RefSeq" id="WP_090554781.1">
    <property type="nucleotide sequence ID" value="NZ_FNFP01000011.1"/>
</dbReference>
<keyword evidence="1" id="KW-1133">Transmembrane helix</keyword>
<dbReference type="STRING" id="393762.SAMN05660472_02834"/>
<dbReference type="Proteomes" id="UP000198718">
    <property type="component" value="Unassembled WGS sequence"/>
</dbReference>
<accession>A0A1G9IDC7</accession>
<keyword evidence="3" id="KW-1185">Reference proteome</keyword>
<keyword evidence="1" id="KW-0812">Transmembrane</keyword>
<organism evidence="2 3">
    <name type="scientific">Natronincola ferrireducens</name>
    <dbReference type="NCBI Taxonomy" id="393762"/>
    <lineage>
        <taxon>Bacteria</taxon>
        <taxon>Bacillati</taxon>
        <taxon>Bacillota</taxon>
        <taxon>Clostridia</taxon>
        <taxon>Peptostreptococcales</taxon>
        <taxon>Natronincolaceae</taxon>
        <taxon>Natronincola</taxon>
    </lineage>
</organism>